<dbReference type="InterPro" id="IPR000101">
    <property type="entry name" value="GGT_peptidase"/>
</dbReference>
<dbReference type="SUPFAM" id="SSF56235">
    <property type="entry name" value="N-terminal nucleophile aminohydrolases (Ntn hydrolases)"/>
    <property type="match status" value="1"/>
</dbReference>
<organism evidence="4 5">
    <name type="scientific">Porphyridium purpureum</name>
    <name type="common">Red alga</name>
    <name type="synonym">Porphyridium cruentum</name>
    <dbReference type="NCBI Taxonomy" id="35688"/>
    <lineage>
        <taxon>Eukaryota</taxon>
        <taxon>Rhodophyta</taxon>
        <taxon>Bangiophyceae</taxon>
        <taxon>Porphyridiales</taxon>
        <taxon>Porphyridiaceae</taxon>
        <taxon>Porphyridium</taxon>
    </lineage>
</organism>
<evidence type="ECO:0000256" key="2">
    <source>
        <dbReference type="PIRSR" id="PIRSR600101-2"/>
    </source>
</evidence>
<dbReference type="InterPro" id="IPR029055">
    <property type="entry name" value="Ntn_hydrolases_N"/>
</dbReference>
<feature type="active site" description="Nucleophile" evidence="1">
    <location>
        <position position="675"/>
    </location>
</feature>
<protein>
    <submittedName>
        <fullName evidence="4">Gamma-glutamyltranspeptidase 1</fullName>
    </submittedName>
</protein>
<dbReference type="GO" id="GO:0005886">
    <property type="term" value="C:plasma membrane"/>
    <property type="evidence" value="ECO:0007669"/>
    <property type="project" value="TreeGrafter"/>
</dbReference>
<feature type="compositionally biased region" description="Polar residues" evidence="3">
    <location>
        <begin position="109"/>
        <end position="123"/>
    </location>
</feature>
<name>A0A5J4Z5X9_PORPP</name>
<feature type="region of interest" description="Disordered" evidence="3">
    <location>
        <begin position="109"/>
        <end position="182"/>
    </location>
</feature>
<feature type="binding site" evidence="2">
    <location>
        <begin position="693"/>
        <end position="695"/>
    </location>
    <ligand>
        <name>L-glutamate</name>
        <dbReference type="ChEBI" id="CHEBI:29985"/>
    </ligand>
</feature>
<feature type="region of interest" description="Disordered" evidence="3">
    <location>
        <begin position="1"/>
        <end position="57"/>
    </location>
</feature>
<dbReference type="FunFam" id="1.10.246.130:FF:000001">
    <property type="entry name" value="Gamma-glutamyltransferase 5 isoform 1"/>
    <property type="match status" value="1"/>
</dbReference>
<reference evidence="5" key="1">
    <citation type="journal article" date="2019" name="Nat. Commun.">
        <title>Expansion of phycobilisome linker gene families in mesophilic red algae.</title>
        <authorList>
            <person name="Lee J."/>
            <person name="Kim D."/>
            <person name="Bhattacharya D."/>
            <person name="Yoon H.S."/>
        </authorList>
    </citation>
    <scope>NUCLEOTIDE SEQUENCE [LARGE SCALE GENOMIC DNA]</scope>
    <source>
        <strain evidence="5">CCMP 1328</strain>
    </source>
</reference>
<dbReference type="Gene3D" id="3.60.20.40">
    <property type="match status" value="1"/>
</dbReference>
<dbReference type="EMBL" id="VRMN01000001">
    <property type="protein sequence ID" value="KAA8498492.1"/>
    <property type="molecule type" value="Genomic_DNA"/>
</dbReference>
<comment type="caution">
    <text evidence="4">The sequence shown here is derived from an EMBL/GenBank/DDBJ whole genome shotgun (WGS) entry which is preliminary data.</text>
</comment>
<dbReference type="PANTHER" id="PTHR11686">
    <property type="entry name" value="GAMMA GLUTAMYL TRANSPEPTIDASE"/>
    <property type="match status" value="1"/>
</dbReference>
<feature type="binding site" evidence="2">
    <location>
        <position position="717"/>
    </location>
    <ligand>
        <name>L-glutamate</name>
        <dbReference type="ChEBI" id="CHEBI:29985"/>
    </ligand>
</feature>
<gene>
    <name evidence="4" type="ORF">FVE85_6077</name>
</gene>
<dbReference type="PRINTS" id="PR01210">
    <property type="entry name" value="GGTRANSPTASE"/>
</dbReference>
<dbReference type="GO" id="GO:0036374">
    <property type="term" value="F:glutathione hydrolase activity"/>
    <property type="evidence" value="ECO:0007669"/>
    <property type="project" value="InterPro"/>
</dbReference>
<evidence type="ECO:0000256" key="1">
    <source>
        <dbReference type="PIRSR" id="PIRSR600101-1"/>
    </source>
</evidence>
<dbReference type="InterPro" id="IPR043137">
    <property type="entry name" value="GGT_ssub_C"/>
</dbReference>
<dbReference type="OrthoDB" id="1081007at2759"/>
<evidence type="ECO:0000256" key="3">
    <source>
        <dbReference type="SAM" id="MobiDB-lite"/>
    </source>
</evidence>
<feature type="compositionally biased region" description="Acidic residues" evidence="3">
    <location>
        <begin position="173"/>
        <end position="182"/>
    </location>
</feature>
<dbReference type="OMA" id="QRARIMP"/>
<feature type="compositionally biased region" description="Acidic residues" evidence="3">
    <location>
        <begin position="152"/>
        <end position="163"/>
    </location>
</feature>
<dbReference type="FunFam" id="3.60.20.40:FF:000001">
    <property type="entry name" value="Gamma-glutamyltranspeptidase 1"/>
    <property type="match status" value="1"/>
</dbReference>
<accession>A0A5J4Z5X9</accession>
<feature type="binding site" evidence="2">
    <location>
        <begin position="745"/>
        <end position="746"/>
    </location>
    <ligand>
        <name>L-glutamate</name>
        <dbReference type="ChEBI" id="CHEBI:29985"/>
    </ligand>
</feature>
<sequence length="890" mass="96122">MEDGPAGTEANGWDLDDVNWSDQEHATNGVPGSRSGLERASIPEVGQRAGTQFPPPPATVVANGHQVTASIVPRQPRRTAQYTIDDGEENDEVRHTDGISAHIDSRSVQRGTLAAQRQTSLRSNDSEHAYRKGKPFVAFNDTSNTRHTYPSIDDDAGDDDVNDSADYRGQGGDEWDSSDEYDEEQRFVRGSSLGGDDLDAQGGPVFSRFRFAELRARAWSRRFRRGVRSTVSTLCPMLGLETPDLDSAVHNLSVLFWYITLAVTLIGVSMLLNRVAPEAPGEPGEQPAILPAAGASIKTGASGAVAADNEVCSQLGVDVFKKHKEATAADASVAVLLCQGVLSPYASGLGGGMFALYYDAETQNAIVYDARETAPAKVTEAMFEIAGASTIGGSAVAVPGELKGLEMLHKAHGKVAWSELVSLVVPLAEKSYVGPMLAKRLTQYKKLVVQSTYLRGIYARRMEEPPKRNIRDTSQERKDDSKAGTWWEDGAGELMSTYRVLEVGEEVERPVLAETLRQVAQRGAAYLYHDMAGQVADEISTAGGIFTAKDLNSYAAVMREPLSYFYNGKLVYGVPPPSSGGACLAQVLNILEGFQLKRLGRNGRSLHLVVEALKFAFGDRMDLGDPDFVPETEEEVRQMMDKVTAMQQRARIMPDATFDPQYYQPNLKGMKDAGTSHMSIVDRFGNAVSLTSSINLPFGSGFVSPSTGILMNNQMDDFSTANVSNSFGIFPAPRNRVQPGKRPLSSMSPTIVIKDGAVHFVVGASGGPKIITSVLQVVLAVLDFGDDLATAISAPRLHHQLIPNVLNMESVSAEDCALKETYESAAGEGWKYWSGICAELKQRGHVITSKTENELGCVQAVVVVNNATSEGSRILYASSDPRKMGMAAAY</sequence>
<dbReference type="Pfam" id="PF01019">
    <property type="entry name" value="G_glu_transpept"/>
    <property type="match status" value="1"/>
</dbReference>
<dbReference type="Proteomes" id="UP000324585">
    <property type="component" value="Unassembled WGS sequence"/>
</dbReference>
<dbReference type="GO" id="GO:0006751">
    <property type="term" value="P:glutathione catabolic process"/>
    <property type="evidence" value="ECO:0007669"/>
    <property type="project" value="InterPro"/>
</dbReference>
<feature type="binding site" evidence="2">
    <location>
        <position position="371"/>
    </location>
    <ligand>
        <name>L-glutamate</name>
        <dbReference type="ChEBI" id="CHEBI:29985"/>
    </ligand>
</feature>
<proteinExistence type="predicted"/>
<dbReference type="Gene3D" id="1.10.246.130">
    <property type="match status" value="1"/>
</dbReference>
<dbReference type="PANTHER" id="PTHR11686:SF9">
    <property type="entry name" value="RE13973P"/>
    <property type="match status" value="1"/>
</dbReference>
<evidence type="ECO:0000313" key="5">
    <source>
        <dbReference type="Proteomes" id="UP000324585"/>
    </source>
</evidence>
<dbReference type="AlphaFoldDB" id="A0A5J4Z5X9"/>
<evidence type="ECO:0000313" key="4">
    <source>
        <dbReference type="EMBL" id="KAA8498492.1"/>
    </source>
</evidence>
<keyword evidence="5" id="KW-1185">Reference proteome</keyword>
<feature type="binding site" evidence="2">
    <location>
        <position position="767"/>
    </location>
    <ligand>
        <name>L-glutamate</name>
        <dbReference type="ChEBI" id="CHEBI:29985"/>
    </ligand>
</feature>
<dbReference type="InterPro" id="IPR043138">
    <property type="entry name" value="GGT_lsub"/>
</dbReference>